<dbReference type="RefSeq" id="WP_146602200.1">
    <property type="nucleotide sequence ID" value="NZ_SJPY01000009.1"/>
</dbReference>
<evidence type="ECO:0000313" key="2">
    <source>
        <dbReference type="Proteomes" id="UP000315471"/>
    </source>
</evidence>
<dbReference type="AlphaFoldDB" id="A0A5C6DL77"/>
<comment type="caution">
    <text evidence="1">The sequence shown here is derived from an EMBL/GenBank/DDBJ whole genome shotgun (WGS) entry which is preliminary data.</text>
</comment>
<proteinExistence type="predicted"/>
<accession>A0A5C6DL77</accession>
<sequence length="89" mass="9536">MIDFFKKTFCSRELVNIARGSTVSQNSHATPVGRNSLITANHLFDALSIASMGPPIDPLDDSVDADAIDVTFSVIPGSDVDESLPIIFI</sequence>
<name>A0A5C6DL77_9BACT</name>
<gene>
    <name evidence="1" type="ORF">Q31b_50940</name>
</gene>
<dbReference type="EMBL" id="SJPY01000009">
    <property type="protein sequence ID" value="TWU35659.1"/>
    <property type="molecule type" value="Genomic_DNA"/>
</dbReference>
<reference evidence="1 2" key="1">
    <citation type="submission" date="2019-02" db="EMBL/GenBank/DDBJ databases">
        <title>Deep-cultivation of Planctomycetes and their phenomic and genomic characterization uncovers novel biology.</title>
        <authorList>
            <person name="Wiegand S."/>
            <person name="Jogler M."/>
            <person name="Boedeker C."/>
            <person name="Pinto D."/>
            <person name="Vollmers J."/>
            <person name="Rivas-Marin E."/>
            <person name="Kohn T."/>
            <person name="Peeters S.H."/>
            <person name="Heuer A."/>
            <person name="Rast P."/>
            <person name="Oberbeckmann S."/>
            <person name="Bunk B."/>
            <person name="Jeske O."/>
            <person name="Meyerdierks A."/>
            <person name="Storesund J.E."/>
            <person name="Kallscheuer N."/>
            <person name="Luecker S."/>
            <person name="Lage O.M."/>
            <person name="Pohl T."/>
            <person name="Merkel B.J."/>
            <person name="Hornburger P."/>
            <person name="Mueller R.-W."/>
            <person name="Bruemmer F."/>
            <person name="Labrenz M."/>
            <person name="Spormann A.M."/>
            <person name="Op Den Camp H."/>
            <person name="Overmann J."/>
            <person name="Amann R."/>
            <person name="Jetten M.S.M."/>
            <person name="Mascher T."/>
            <person name="Medema M.H."/>
            <person name="Devos D.P."/>
            <person name="Kaster A.-K."/>
            <person name="Ovreas L."/>
            <person name="Rohde M."/>
            <person name="Galperin M.Y."/>
            <person name="Jogler C."/>
        </authorList>
    </citation>
    <scope>NUCLEOTIDE SEQUENCE [LARGE SCALE GENOMIC DNA]</scope>
    <source>
        <strain evidence="1 2">Q31b</strain>
    </source>
</reference>
<organism evidence="1 2">
    <name type="scientific">Novipirellula aureliae</name>
    <dbReference type="NCBI Taxonomy" id="2527966"/>
    <lineage>
        <taxon>Bacteria</taxon>
        <taxon>Pseudomonadati</taxon>
        <taxon>Planctomycetota</taxon>
        <taxon>Planctomycetia</taxon>
        <taxon>Pirellulales</taxon>
        <taxon>Pirellulaceae</taxon>
        <taxon>Novipirellula</taxon>
    </lineage>
</organism>
<keyword evidence="2" id="KW-1185">Reference proteome</keyword>
<protein>
    <submittedName>
        <fullName evidence="1">Uncharacterized protein</fullName>
    </submittedName>
</protein>
<evidence type="ECO:0000313" key="1">
    <source>
        <dbReference type="EMBL" id="TWU35659.1"/>
    </source>
</evidence>
<dbReference type="Proteomes" id="UP000315471">
    <property type="component" value="Unassembled WGS sequence"/>
</dbReference>